<name>A0A564SFB2_9FIRM</name>
<dbReference type="EMBL" id="CABHNM010000015">
    <property type="protein sequence ID" value="VUW93642.1"/>
    <property type="molecule type" value="Genomic_DNA"/>
</dbReference>
<dbReference type="AlphaFoldDB" id="A0A564SFB2"/>
<accession>A0A564SFB2</accession>
<sequence>MQKLSGKWNEFGRRSGEQLELYRRSNLSGKRTEADKKHF</sequence>
<dbReference type="Proteomes" id="UP000398619">
    <property type="component" value="Unassembled WGS sequence"/>
</dbReference>
<organism evidence="1 2">
    <name type="scientific">Dorea longicatena</name>
    <dbReference type="NCBI Taxonomy" id="88431"/>
    <lineage>
        <taxon>Bacteria</taxon>
        <taxon>Bacillati</taxon>
        <taxon>Bacillota</taxon>
        <taxon>Clostridia</taxon>
        <taxon>Lachnospirales</taxon>
        <taxon>Lachnospiraceae</taxon>
        <taxon>Dorea</taxon>
    </lineage>
</organism>
<protein>
    <submittedName>
        <fullName evidence="1">Uncharacterized protein</fullName>
    </submittedName>
</protein>
<evidence type="ECO:0000313" key="1">
    <source>
        <dbReference type="EMBL" id="VUW93642.1"/>
    </source>
</evidence>
<evidence type="ECO:0000313" key="2">
    <source>
        <dbReference type="Proteomes" id="UP000398619"/>
    </source>
</evidence>
<reference evidence="1 2" key="1">
    <citation type="submission" date="2019-07" db="EMBL/GenBank/DDBJ databases">
        <authorList>
            <person name="Hibberd C M."/>
            <person name="Gehrig L. J."/>
            <person name="Chang H.-W."/>
            <person name="Venkatesh S."/>
        </authorList>
    </citation>
    <scope>NUCLEOTIDE SEQUENCE [LARGE SCALE GENOMIC DNA]</scope>
    <source>
        <strain evidence="1">Dorea_longicatena_SSTS_Bg7063</strain>
    </source>
</reference>
<gene>
    <name evidence="1" type="ORF">DLSSTS7063_00526</name>
</gene>
<proteinExistence type="predicted"/>